<accession>A0ABQ2G9Z1</accession>
<keyword evidence="3" id="KW-1185">Reference proteome</keyword>
<evidence type="ECO:0000313" key="3">
    <source>
        <dbReference type="Proteomes" id="UP000648663"/>
    </source>
</evidence>
<feature type="region of interest" description="Disordered" evidence="1">
    <location>
        <begin position="1"/>
        <end position="60"/>
    </location>
</feature>
<evidence type="ECO:0000256" key="1">
    <source>
        <dbReference type="SAM" id="MobiDB-lite"/>
    </source>
</evidence>
<protein>
    <submittedName>
        <fullName evidence="2">Uncharacterized protein</fullName>
    </submittedName>
</protein>
<organism evidence="2 3">
    <name type="scientific">Modestobacter marinus</name>
    <dbReference type="NCBI Taxonomy" id="477641"/>
    <lineage>
        <taxon>Bacteria</taxon>
        <taxon>Bacillati</taxon>
        <taxon>Actinomycetota</taxon>
        <taxon>Actinomycetes</taxon>
        <taxon>Geodermatophilales</taxon>
        <taxon>Geodermatophilaceae</taxon>
        <taxon>Modestobacter</taxon>
    </lineage>
</organism>
<dbReference type="EMBL" id="BMMI01000010">
    <property type="protein sequence ID" value="GGL81904.1"/>
    <property type="molecule type" value="Genomic_DNA"/>
</dbReference>
<gene>
    <name evidence="2" type="ORF">GCM10011589_42840</name>
</gene>
<evidence type="ECO:0000313" key="2">
    <source>
        <dbReference type="EMBL" id="GGL81904.1"/>
    </source>
</evidence>
<comment type="caution">
    <text evidence="2">The sequence shown here is derived from an EMBL/GenBank/DDBJ whole genome shotgun (WGS) entry which is preliminary data.</text>
</comment>
<proteinExistence type="predicted"/>
<reference evidence="3" key="1">
    <citation type="journal article" date="2019" name="Int. J. Syst. Evol. Microbiol.">
        <title>The Global Catalogue of Microorganisms (GCM) 10K type strain sequencing project: providing services to taxonomists for standard genome sequencing and annotation.</title>
        <authorList>
            <consortium name="The Broad Institute Genomics Platform"/>
            <consortium name="The Broad Institute Genome Sequencing Center for Infectious Disease"/>
            <person name="Wu L."/>
            <person name="Ma J."/>
        </authorList>
    </citation>
    <scope>NUCLEOTIDE SEQUENCE [LARGE SCALE GENOMIC DNA]</scope>
    <source>
        <strain evidence="3">CGMCC 4.5581</strain>
    </source>
</reference>
<name>A0ABQ2G9Z1_9ACTN</name>
<sequence length="60" mass="5968">METLSGTVMEVRTSAGTAWSGTPAPAARAESSREDAMVSGTASGEVSGKNARPCLPATGL</sequence>
<dbReference type="Proteomes" id="UP000648663">
    <property type="component" value="Unassembled WGS sequence"/>
</dbReference>